<dbReference type="InterPro" id="IPR006750">
    <property type="entry name" value="YdcZ"/>
</dbReference>
<reference evidence="2 3" key="1">
    <citation type="submission" date="2019-11" db="EMBL/GenBank/DDBJ databases">
        <title>Pseudodesulfovibrio alkaliphilus, sp. nov., an alkaliphilic sulfate-reducing bacteria from mud volcano of Taman peninsula, Russia.</title>
        <authorList>
            <person name="Frolova A."/>
            <person name="Merkel A.Y."/>
            <person name="Slobodkin A.I."/>
        </authorList>
    </citation>
    <scope>NUCLEOTIDE SEQUENCE [LARGE SCALE GENOMIC DNA]</scope>
    <source>
        <strain evidence="2 3">F-1</strain>
    </source>
</reference>
<dbReference type="EMBL" id="WODC01000004">
    <property type="protein sequence ID" value="MUM77483.1"/>
    <property type="molecule type" value="Genomic_DNA"/>
</dbReference>
<dbReference type="RefSeq" id="WP_155933676.1">
    <property type="nucleotide sequence ID" value="NZ_WODC01000004.1"/>
</dbReference>
<accession>A0A7K1KN22</accession>
<dbReference type="PANTHER" id="PTHR34821:SF2">
    <property type="entry name" value="INNER MEMBRANE PROTEIN YDCZ"/>
    <property type="match status" value="1"/>
</dbReference>
<organism evidence="2 3">
    <name type="scientific">Pseudodesulfovibrio alkaliphilus</name>
    <dbReference type="NCBI Taxonomy" id="2661613"/>
    <lineage>
        <taxon>Bacteria</taxon>
        <taxon>Pseudomonadati</taxon>
        <taxon>Thermodesulfobacteriota</taxon>
        <taxon>Desulfovibrionia</taxon>
        <taxon>Desulfovibrionales</taxon>
        <taxon>Desulfovibrionaceae</taxon>
    </lineage>
</organism>
<dbReference type="GO" id="GO:0005886">
    <property type="term" value="C:plasma membrane"/>
    <property type="evidence" value="ECO:0007669"/>
    <property type="project" value="TreeGrafter"/>
</dbReference>
<keyword evidence="1" id="KW-1133">Transmembrane helix</keyword>
<sequence>MKWFFILFALLAGAGMPLQAGINLRLRHTLGEPVMAALVSFAVGTFCLLAYAAAARTPLPPPGVLAATPWWAWTGGALGAFFVFATIVLAGQLGAATTMAWLLAGQFLAALLLDHFGLVSFALREITWQRVAGVALIIAGAVLVNKY</sequence>
<gene>
    <name evidence="2" type="ORF">GKC30_07560</name>
</gene>
<proteinExistence type="predicted"/>
<evidence type="ECO:0000313" key="2">
    <source>
        <dbReference type="EMBL" id="MUM77483.1"/>
    </source>
</evidence>
<dbReference type="Pfam" id="PF04657">
    <property type="entry name" value="DMT_YdcZ"/>
    <property type="match status" value="1"/>
</dbReference>
<comment type="caution">
    <text evidence="2">The sequence shown here is derived from an EMBL/GenBank/DDBJ whole genome shotgun (WGS) entry which is preliminary data.</text>
</comment>
<name>A0A7K1KN22_9BACT</name>
<dbReference type="PANTHER" id="PTHR34821">
    <property type="entry name" value="INNER MEMBRANE PROTEIN YDCZ"/>
    <property type="match status" value="1"/>
</dbReference>
<evidence type="ECO:0000256" key="1">
    <source>
        <dbReference type="SAM" id="Phobius"/>
    </source>
</evidence>
<protein>
    <submittedName>
        <fullName evidence="2">EamA-like transporter family protein</fullName>
    </submittedName>
</protein>
<keyword evidence="3" id="KW-1185">Reference proteome</keyword>
<keyword evidence="1" id="KW-0472">Membrane</keyword>
<dbReference type="AlphaFoldDB" id="A0A7K1KN22"/>
<dbReference type="Proteomes" id="UP000461162">
    <property type="component" value="Unassembled WGS sequence"/>
</dbReference>
<feature type="transmembrane region" description="Helical" evidence="1">
    <location>
        <begin position="36"/>
        <end position="59"/>
    </location>
</feature>
<feature type="transmembrane region" description="Helical" evidence="1">
    <location>
        <begin position="99"/>
        <end position="119"/>
    </location>
</feature>
<feature type="transmembrane region" description="Helical" evidence="1">
    <location>
        <begin position="126"/>
        <end position="144"/>
    </location>
</feature>
<keyword evidence="1" id="KW-0812">Transmembrane</keyword>
<evidence type="ECO:0000313" key="3">
    <source>
        <dbReference type="Proteomes" id="UP000461162"/>
    </source>
</evidence>
<feature type="transmembrane region" description="Helical" evidence="1">
    <location>
        <begin position="71"/>
        <end position="93"/>
    </location>
</feature>